<accession>A0A4Q2IPJ5</accession>
<dbReference type="GO" id="GO:0003824">
    <property type="term" value="F:catalytic activity"/>
    <property type="evidence" value="ECO:0007669"/>
    <property type="project" value="InterPro"/>
</dbReference>
<gene>
    <name evidence="3" type="ORF">EO081_16275</name>
</gene>
<reference evidence="3 4" key="1">
    <citation type="submission" date="2019-01" db="EMBL/GenBank/DDBJ databases">
        <title>Sphingomonas mucosissima sp. nov. and Sphingomonas desiccabilis sp. nov., from biological soil crusts in the Colorado Plateau, USA.</title>
        <authorList>
            <person name="Zhu D."/>
        </authorList>
    </citation>
    <scope>NUCLEOTIDE SEQUENCE [LARGE SCALE GENOMIC DNA]</scope>
    <source>
        <strain evidence="3 4">CP1D</strain>
    </source>
</reference>
<dbReference type="Gene3D" id="3.20.20.10">
    <property type="entry name" value="Alanine racemase"/>
    <property type="match status" value="1"/>
</dbReference>
<dbReference type="SUPFAM" id="SSF51419">
    <property type="entry name" value="PLP-binding barrel"/>
    <property type="match status" value="1"/>
</dbReference>
<dbReference type="InterPro" id="IPR009006">
    <property type="entry name" value="Ala_racemase/Decarboxylase_C"/>
</dbReference>
<comment type="caution">
    <text evidence="3">The sequence shown here is derived from an EMBL/GenBank/DDBJ whole genome shotgun (WGS) entry which is preliminary data.</text>
</comment>
<keyword evidence="4" id="KW-1185">Reference proteome</keyword>
<evidence type="ECO:0000313" key="4">
    <source>
        <dbReference type="Proteomes" id="UP000292347"/>
    </source>
</evidence>
<dbReference type="Pfam" id="PF02784">
    <property type="entry name" value="Orn_Arg_deC_N"/>
    <property type="match status" value="1"/>
</dbReference>
<organism evidence="3 4">
    <name type="scientific">Sphingomonas desiccabilis</name>
    <dbReference type="NCBI Taxonomy" id="429134"/>
    <lineage>
        <taxon>Bacteria</taxon>
        <taxon>Pseudomonadati</taxon>
        <taxon>Pseudomonadota</taxon>
        <taxon>Alphaproteobacteria</taxon>
        <taxon>Sphingomonadales</taxon>
        <taxon>Sphingomonadaceae</taxon>
        <taxon>Sphingomonas</taxon>
    </lineage>
</organism>
<evidence type="ECO:0000313" key="3">
    <source>
        <dbReference type="EMBL" id="RXZ29976.1"/>
    </source>
</evidence>
<evidence type="ECO:0000256" key="1">
    <source>
        <dbReference type="ARBA" id="ARBA00001933"/>
    </source>
</evidence>
<dbReference type="InterPro" id="IPR022644">
    <property type="entry name" value="De-COase2_N"/>
</dbReference>
<dbReference type="InterPro" id="IPR029066">
    <property type="entry name" value="PLP-binding_barrel"/>
</dbReference>
<comment type="cofactor">
    <cofactor evidence="1">
        <name>pyridoxal 5'-phosphate</name>
        <dbReference type="ChEBI" id="CHEBI:597326"/>
    </cofactor>
</comment>
<dbReference type="AlphaFoldDB" id="A0A4Q2IPJ5"/>
<proteinExistence type="predicted"/>
<dbReference type="EMBL" id="SDPT01000004">
    <property type="protein sequence ID" value="RXZ29976.1"/>
    <property type="molecule type" value="Genomic_DNA"/>
</dbReference>
<sequence length="370" mass="38156">MARRRRQSTPSGCGGRSVVPIACGIEDAVLCVLRSGVLQVEDVPLTAVAAAVGTPVHVVSAAKVRAAAPPAVPGVHRIVRVRSIPGTAVLRLLASQGVDADVSSGAEMRRALAAGIAPSAIGFSGVARNGVALAAALDVGIGRFTLELEEEGRLLSALALARGTRASALLRVALPDSHSGIGLAAICAVYGRLSGLAGLELQGLAIHVDAFLDFDALRRLIARLRAGGHRVDRVDLKGPPGIFNEAALRARAHSWRLAFGVEAADILAGTGILLARVLQVERTPLHARVLVDAAVVLPGRVRAVQPRGQHVIARVVGLGSPDRSIEAGSEAVQRGDLVVLHPGQSGVPQLLVDGSRCEFDGDRLLGSARA</sequence>
<name>A0A4Q2IPJ5_9SPHN</name>
<dbReference type="OrthoDB" id="9802241at2"/>
<dbReference type="Proteomes" id="UP000292347">
    <property type="component" value="Unassembled WGS sequence"/>
</dbReference>
<protein>
    <recommendedName>
        <fullName evidence="2">Orn/DAP/Arg decarboxylase 2 N-terminal domain-containing protein</fullName>
    </recommendedName>
</protein>
<evidence type="ECO:0000259" key="2">
    <source>
        <dbReference type="Pfam" id="PF02784"/>
    </source>
</evidence>
<feature type="domain" description="Orn/DAP/Arg decarboxylase 2 N-terminal" evidence="2">
    <location>
        <begin position="81"/>
        <end position="179"/>
    </location>
</feature>
<dbReference type="Gene3D" id="2.40.37.10">
    <property type="entry name" value="Lyase, Ornithine Decarboxylase, Chain A, domain 1"/>
    <property type="match status" value="1"/>
</dbReference>